<feature type="binding site" evidence="7">
    <location>
        <position position="162"/>
    </location>
    <ligand>
        <name>Zn(2+)</name>
        <dbReference type="ChEBI" id="CHEBI:29105"/>
    </ligand>
</feature>
<reference evidence="8 9" key="1">
    <citation type="submission" date="2018-04" db="EMBL/GenBank/DDBJ databases">
        <title>Thalassorhabdus spongiae gen. nov., sp. nov., isolated from a marine sponge in South-West Iceland.</title>
        <authorList>
            <person name="Knobloch S."/>
            <person name="Daussin A."/>
            <person name="Johannsson R."/>
            <person name="Marteinsson V.T."/>
        </authorList>
    </citation>
    <scope>NUCLEOTIDE SEQUENCE [LARGE SCALE GENOMIC DNA]</scope>
    <source>
        <strain evidence="8 9">Hp12</strain>
    </source>
</reference>
<evidence type="ECO:0000313" key="9">
    <source>
        <dbReference type="Proteomes" id="UP000244906"/>
    </source>
</evidence>
<keyword evidence="9" id="KW-1185">Reference proteome</keyword>
<evidence type="ECO:0000256" key="1">
    <source>
        <dbReference type="ARBA" id="ARBA00007957"/>
    </source>
</evidence>
<comment type="cofactor">
    <cofactor evidence="7">
        <name>Zn(2+)</name>
        <dbReference type="ChEBI" id="CHEBI:29105"/>
    </cofactor>
    <text evidence="7">Binds 1 zinc ion per subunit.</text>
</comment>
<organism evidence="8 9">
    <name type="scientific">Pelagibaculum spongiae</name>
    <dbReference type="NCBI Taxonomy" id="2080658"/>
    <lineage>
        <taxon>Bacteria</taxon>
        <taxon>Pseudomonadati</taxon>
        <taxon>Pseudomonadota</taxon>
        <taxon>Gammaproteobacteria</taxon>
        <taxon>Oceanospirillales</taxon>
        <taxon>Pelagibaculum</taxon>
    </lineage>
</organism>
<dbReference type="Pfam" id="PF01475">
    <property type="entry name" value="FUR"/>
    <property type="match status" value="1"/>
</dbReference>
<feature type="binding site" evidence="7">
    <location>
        <position position="122"/>
    </location>
    <ligand>
        <name>Zn(2+)</name>
        <dbReference type="ChEBI" id="CHEBI:29105"/>
    </ligand>
</feature>
<keyword evidence="5" id="KW-0238">DNA-binding</keyword>
<dbReference type="SUPFAM" id="SSF46785">
    <property type="entry name" value="Winged helix' DNA-binding domain"/>
    <property type="match status" value="1"/>
</dbReference>
<keyword evidence="4" id="KW-0805">Transcription regulation</keyword>
<keyword evidence="2" id="KW-0678">Repressor</keyword>
<protein>
    <recommendedName>
        <fullName evidence="10">Ferric uptake regulation protein</fullName>
    </recommendedName>
</protein>
<dbReference type="Gene3D" id="3.30.1490.190">
    <property type="match status" value="1"/>
</dbReference>
<dbReference type="InterPro" id="IPR036388">
    <property type="entry name" value="WH-like_DNA-bd_sf"/>
</dbReference>
<dbReference type="Proteomes" id="UP000244906">
    <property type="component" value="Unassembled WGS sequence"/>
</dbReference>
<keyword evidence="6" id="KW-0804">Transcription</keyword>
<dbReference type="GO" id="GO:0003700">
    <property type="term" value="F:DNA-binding transcription factor activity"/>
    <property type="evidence" value="ECO:0007669"/>
    <property type="project" value="InterPro"/>
</dbReference>
<dbReference type="EMBL" id="QDDL01000010">
    <property type="protein sequence ID" value="PVZ65459.1"/>
    <property type="molecule type" value="Genomic_DNA"/>
</dbReference>
<keyword evidence="7" id="KW-0479">Metal-binding</keyword>
<feature type="binding site" evidence="7">
    <location>
        <position position="159"/>
    </location>
    <ligand>
        <name>Zn(2+)</name>
        <dbReference type="ChEBI" id="CHEBI:29105"/>
    </ligand>
</feature>
<dbReference type="InterPro" id="IPR002481">
    <property type="entry name" value="FUR"/>
</dbReference>
<evidence type="ECO:0008006" key="10">
    <source>
        <dbReference type="Google" id="ProtNLM"/>
    </source>
</evidence>
<accession>A0A2V1GWQ3</accession>
<evidence type="ECO:0000256" key="3">
    <source>
        <dbReference type="ARBA" id="ARBA00022833"/>
    </source>
</evidence>
<dbReference type="GO" id="GO:0000976">
    <property type="term" value="F:transcription cis-regulatory region binding"/>
    <property type="evidence" value="ECO:0007669"/>
    <property type="project" value="TreeGrafter"/>
</dbReference>
<evidence type="ECO:0000313" key="8">
    <source>
        <dbReference type="EMBL" id="PVZ65459.1"/>
    </source>
</evidence>
<feature type="binding site" evidence="7">
    <location>
        <position position="119"/>
    </location>
    <ligand>
        <name>Zn(2+)</name>
        <dbReference type="ChEBI" id="CHEBI:29105"/>
    </ligand>
</feature>
<dbReference type="PANTHER" id="PTHR33202">
    <property type="entry name" value="ZINC UPTAKE REGULATION PROTEIN"/>
    <property type="match status" value="1"/>
</dbReference>
<comment type="caution">
    <text evidence="8">The sequence shown here is derived from an EMBL/GenBank/DDBJ whole genome shotgun (WGS) entry which is preliminary data.</text>
</comment>
<evidence type="ECO:0000256" key="6">
    <source>
        <dbReference type="ARBA" id="ARBA00023163"/>
    </source>
</evidence>
<dbReference type="GO" id="GO:0005829">
    <property type="term" value="C:cytosol"/>
    <property type="evidence" value="ECO:0007669"/>
    <property type="project" value="TreeGrafter"/>
</dbReference>
<dbReference type="InterPro" id="IPR036390">
    <property type="entry name" value="WH_DNA-bd_sf"/>
</dbReference>
<dbReference type="AlphaFoldDB" id="A0A2V1GWQ3"/>
<name>A0A2V1GWQ3_9GAMM</name>
<keyword evidence="3 7" id="KW-0862">Zinc</keyword>
<dbReference type="InterPro" id="IPR043135">
    <property type="entry name" value="Fur_C"/>
</dbReference>
<sequence length="168" mass="19140">MIIFSVYLSMSTPCINNNHQHCIESALQRAEKVCRESGARFTAARRRVLELIWQNHHVVSAYDLLAQLQKDDPSAKPPTVYRALDFLLEQGLIHRVSSMNAFTRCDCRHESSDFQLMICSGCKRVQEIHIPDLPESLKQYAQSQNFKTSGAIVEIHGLCQHCQPVQTD</sequence>
<proteinExistence type="inferred from homology"/>
<gene>
    <name evidence="8" type="ORF">DC094_18440</name>
</gene>
<dbReference type="GO" id="GO:1900376">
    <property type="term" value="P:regulation of secondary metabolite biosynthetic process"/>
    <property type="evidence" value="ECO:0007669"/>
    <property type="project" value="TreeGrafter"/>
</dbReference>
<comment type="similarity">
    <text evidence="1">Belongs to the Fur family.</text>
</comment>
<dbReference type="CDD" id="cd07153">
    <property type="entry name" value="Fur_like"/>
    <property type="match status" value="1"/>
</dbReference>
<evidence type="ECO:0000256" key="5">
    <source>
        <dbReference type="ARBA" id="ARBA00023125"/>
    </source>
</evidence>
<evidence type="ECO:0000256" key="4">
    <source>
        <dbReference type="ARBA" id="ARBA00023015"/>
    </source>
</evidence>
<dbReference type="GO" id="GO:0045892">
    <property type="term" value="P:negative regulation of DNA-templated transcription"/>
    <property type="evidence" value="ECO:0007669"/>
    <property type="project" value="TreeGrafter"/>
</dbReference>
<dbReference type="PANTHER" id="PTHR33202:SF6">
    <property type="entry name" value="ZINC UPTAKE REGULATION PROTEIN"/>
    <property type="match status" value="1"/>
</dbReference>
<evidence type="ECO:0000256" key="2">
    <source>
        <dbReference type="ARBA" id="ARBA00022491"/>
    </source>
</evidence>
<dbReference type="Gene3D" id="1.10.10.10">
    <property type="entry name" value="Winged helix-like DNA-binding domain superfamily/Winged helix DNA-binding domain"/>
    <property type="match status" value="1"/>
</dbReference>
<evidence type="ECO:0000256" key="7">
    <source>
        <dbReference type="PIRSR" id="PIRSR602481-1"/>
    </source>
</evidence>
<dbReference type="GO" id="GO:0008270">
    <property type="term" value="F:zinc ion binding"/>
    <property type="evidence" value="ECO:0007669"/>
    <property type="project" value="TreeGrafter"/>
</dbReference>